<dbReference type="EMBL" id="CP049109">
    <property type="protein sequence ID" value="QIG81022.1"/>
    <property type="molecule type" value="Genomic_DNA"/>
</dbReference>
<sequence>MKISRSNVATGAIALAMLAAGTGIPALGQDRQDSQDAPESLLPPGFGEPDTGTPAPQPTRAPQPQPTAIVQPVPTPTAAPGRAAEPTPTPSASPTLSTVDYSQYELPPFARRSTARVGTVAYGNPPFARDSFGNADGRYLRTLMRRLDAPIASRWLSIALRRALMSRIDTPANISGADFAAERAWLLLRMGEANGARMLVQSIDSADYSPALMQVGLQVALANADPAAVCPYADRGAEILPARGWVLAQAMCAGMAGRSERAGELVREGSRGAGRNNVDTLLAEKVIAMGASGARAVTIEWDGVDHLTTWRYGLAMAGNVEIPEALMRGVRPQVRAWYALSPHPDPAARVAAAEQAATTGVFSNAGLVDLYSEVSATEDGNSAELAAARDLRSAYTAASAADRVEAMRSLWDAPASARGRYARLILTARASGRLPANEELVEDADSLIASMLSAGLTSQATGWRDIVARGSDGWAMLTLADVAPAERYLSYGDADSYRGTADTRKARLFLAGLAGLGRLEADDAQRMAAALDVRIGESNAWTREIDAAGQRGDAGSVVLLAALGMQSYHWAAVTPEALFHIVAALRAAGMENYARMIAVEAITRA</sequence>
<gene>
    <name evidence="2" type="ORF">G5C33_15320</name>
</gene>
<evidence type="ECO:0000313" key="3">
    <source>
        <dbReference type="Proteomes" id="UP000501568"/>
    </source>
</evidence>
<feature type="compositionally biased region" description="Low complexity" evidence="1">
    <location>
        <begin position="83"/>
        <end position="97"/>
    </location>
</feature>
<evidence type="ECO:0000313" key="2">
    <source>
        <dbReference type="EMBL" id="QIG81022.1"/>
    </source>
</evidence>
<dbReference type="RefSeq" id="WP_206518572.1">
    <property type="nucleotide sequence ID" value="NZ_CP049109.1"/>
</dbReference>
<name>A0A6G6Y7V3_9SPHN</name>
<accession>A0A6G6Y7V3</accession>
<feature type="compositionally biased region" description="Pro residues" evidence="1">
    <location>
        <begin position="55"/>
        <end position="65"/>
    </location>
</feature>
<evidence type="ECO:0000256" key="1">
    <source>
        <dbReference type="SAM" id="MobiDB-lite"/>
    </source>
</evidence>
<dbReference type="Proteomes" id="UP000501568">
    <property type="component" value="Chromosome"/>
</dbReference>
<organism evidence="2 3">
    <name type="scientific">Stakelama tenebrarum</name>
    <dbReference type="NCBI Taxonomy" id="2711215"/>
    <lineage>
        <taxon>Bacteria</taxon>
        <taxon>Pseudomonadati</taxon>
        <taxon>Pseudomonadota</taxon>
        <taxon>Alphaproteobacteria</taxon>
        <taxon>Sphingomonadales</taxon>
        <taxon>Sphingomonadaceae</taxon>
        <taxon>Stakelama</taxon>
    </lineage>
</organism>
<dbReference type="AlphaFoldDB" id="A0A6G6Y7V3"/>
<keyword evidence="3" id="KW-1185">Reference proteome</keyword>
<feature type="region of interest" description="Disordered" evidence="1">
    <location>
        <begin position="26"/>
        <end position="97"/>
    </location>
</feature>
<reference evidence="2 3" key="1">
    <citation type="submission" date="2020-02" db="EMBL/GenBank/DDBJ databases">
        <authorList>
            <person name="Zheng R.K."/>
            <person name="Sun C.M."/>
        </authorList>
    </citation>
    <scope>NUCLEOTIDE SEQUENCE [LARGE SCALE GENOMIC DNA]</scope>
    <source>
        <strain evidence="3">zrk23</strain>
    </source>
</reference>
<protein>
    <submittedName>
        <fullName evidence="2">Uncharacterized protein</fullName>
    </submittedName>
</protein>
<dbReference type="KEGG" id="spzr:G5C33_15320"/>
<proteinExistence type="predicted"/>